<keyword evidence="2" id="KW-0456">Lyase</keyword>
<dbReference type="EC" id="4.1.2.42" evidence="2"/>
<dbReference type="PANTHER" id="PTHR28004:SF2">
    <property type="entry name" value="D-SERINE DEHYDRATASE"/>
    <property type="match status" value="1"/>
</dbReference>
<dbReference type="SMART" id="SM01119">
    <property type="entry name" value="D-ser_dehydrat"/>
    <property type="match status" value="1"/>
</dbReference>
<dbReference type="InterPro" id="IPR051466">
    <property type="entry name" value="D-amino_acid_metab_enzyme"/>
</dbReference>
<accession>A0A645JKF2</accession>
<dbReference type="EMBL" id="VSSQ01143824">
    <property type="protein sequence ID" value="MPN63837.1"/>
    <property type="molecule type" value="Genomic_DNA"/>
</dbReference>
<protein>
    <submittedName>
        <fullName evidence="2">D-threonine aldolase</fullName>
        <ecNumber evidence="2">4.1.2.42</ecNumber>
    </submittedName>
</protein>
<dbReference type="GO" id="GO:0043876">
    <property type="term" value="F:D-threonine aldolase activity"/>
    <property type="evidence" value="ECO:0007669"/>
    <property type="project" value="UniProtKB-EC"/>
</dbReference>
<dbReference type="InterPro" id="IPR042208">
    <property type="entry name" value="D-ser_dehydrat-like_sf"/>
</dbReference>
<dbReference type="GO" id="GO:0008721">
    <property type="term" value="F:D-serine ammonia-lyase activity"/>
    <property type="evidence" value="ECO:0007669"/>
    <property type="project" value="TreeGrafter"/>
</dbReference>
<name>A0A645JKF2_9ZZZZ</name>
<dbReference type="Gene3D" id="2.40.37.20">
    <property type="entry name" value="D-serine dehydratase-like domain"/>
    <property type="match status" value="1"/>
</dbReference>
<comment type="caution">
    <text evidence="2">The sequence shown here is derived from an EMBL/GenBank/DDBJ whole genome shotgun (WGS) entry which is preliminary data.</text>
</comment>
<evidence type="ECO:0000259" key="1">
    <source>
        <dbReference type="SMART" id="SM01119"/>
    </source>
</evidence>
<reference evidence="2" key="1">
    <citation type="submission" date="2019-08" db="EMBL/GenBank/DDBJ databases">
        <authorList>
            <person name="Kucharzyk K."/>
            <person name="Murdoch R.W."/>
            <person name="Higgins S."/>
            <person name="Loffler F."/>
        </authorList>
    </citation>
    <scope>NUCLEOTIDE SEQUENCE</scope>
</reference>
<dbReference type="AlphaFoldDB" id="A0A645JKF2"/>
<dbReference type="PANTHER" id="PTHR28004">
    <property type="entry name" value="ZGC:162816-RELATED"/>
    <property type="match status" value="1"/>
</dbReference>
<dbReference type="GO" id="GO:0036088">
    <property type="term" value="P:D-serine catabolic process"/>
    <property type="evidence" value="ECO:0007669"/>
    <property type="project" value="TreeGrafter"/>
</dbReference>
<gene>
    <name evidence="2" type="ORF">SDC9_211604</name>
</gene>
<evidence type="ECO:0000313" key="2">
    <source>
        <dbReference type="EMBL" id="MPN63837.1"/>
    </source>
</evidence>
<organism evidence="2">
    <name type="scientific">bioreactor metagenome</name>
    <dbReference type="NCBI Taxonomy" id="1076179"/>
    <lineage>
        <taxon>unclassified sequences</taxon>
        <taxon>metagenomes</taxon>
        <taxon>ecological metagenomes</taxon>
    </lineage>
</organism>
<dbReference type="InterPro" id="IPR026956">
    <property type="entry name" value="D-ser_dehydrat-like_dom"/>
</dbReference>
<proteinExistence type="predicted"/>
<feature type="domain" description="D-serine dehydratase-like" evidence="1">
    <location>
        <begin position="27"/>
        <end position="124"/>
    </location>
</feature>
<dbReference type="Pfam" id="PF14031">
    <property type="entry name" value="D-ser_dehydrat"/>
    <property type="match status" value="1"/>
</dbReference>
<sequence length="141" mass="15144">MTEIRPGTYVLMDAAQGAAVGSYDTCAVTVLATVMSKPTADRVVLDAGVKALTAFTREGGICGTPGHGLLKGFDGLRIGKLYDEHGLVYGKEANERLSLGDRVEIIPNHICPTCNLYDRMYLVEDGRVADELPILCRGKSQ</sequence>